<dbReference type="GeneID" id="28736649"/>
<sequence length="205" mass="23683">MAEKVSWSPDKTVFFLDGRAIGTCRLQEMMQRMVQDATGIVHKLFGEQTAWVWECLDPQQLYDRITWRKTGSDWTDLPAMALSIPYEVIISGSRSCGQMKLLHTTFNYQGQSILGSDLRFTRIVAYRNEPNNTNVQEQRQLRHITQFQVATIVGPRNADVKYFATAFTVDSESTSPRITLEQYRRRRIQGAVKRLMLSVRHSSIF</sequence>
<comment type="caution">
    <text evidence="1">The sequence shown here is derived from an EMBL/GenBank/DDBJ whole genome shotgun (WGS) entry which is preliminary data.</text>
</comment>
<name>A0A0N1H7W8_9EURO</name>
<proteinExistence type="predicted"/>
<reference evidence="1 2" key="1">
    <citation type="submission" date="2015-06" db="EMBL/GenBank/DDBJ databases">
        <title>Draft genome of the ant-associated black yeast Phialophora attae CBS 131958.</title>
        <authorList>
            <person name="Moreno L.F."/>
            <person name="Stielow B.J."/>
            <person name="de Hoog S."/>
            <person name="Vicente V.A."/>
            <person name="Weiss V.A."/>
            <person name="de Vries M."/>
            <person name="Cruz L.M."/>
            <person name="Souza E.M."/>
        </authorList>
    </citation>
    <scope>NUCLEOTIDE SEQUENCE [LARGE SCALE GENOMIC DNA]</scope>
    <source>
        <strain evidence="1 2">CBS 131958</strain>
    </source>
</reference>
<accession>A0A0N1H7W8</accession>
<protein>
    <submittedName>
        <fullName evidence="1">Uncharacterized protein</fullName>
    </submittedName>
</protein>
<dbReference type="RefSeq" id="XP_017998910.1">
    <property type="nucleotide sequence ID" value="XM_018144769.1"/>
</dbReference>
<evidence type="ECO:0000313" key="1">
    <source>
        <dbReference type="EMBL" id="KPI38947.1"/>
    </source>
</evidence>
<evidence type="ECO:0000313" key="2">
    <source>
        <dbReference type="Proteomes" id="UP000038010"/>
    </source>
</evidence>
<dbReference type="AlphaFoldDB" id="A0A0N1H7W8"/>
<organism evidence="1 2">
    <name type="scientific">Cyphellophora attinorum</name>
    <dbReference type="NCBI Taxonomy" id="1664694"/>
    <lineage>
        <taxon>Eukaryota</taxon>
        <taxon>Fungi</taxon>
        <taxon>Dikarya</taxon>
        <taxon>Ascomycota</taxon>
        <taxon>Pezizomycotina</taxon>
        <taxon>Eurotiomycetes</taxon>
        <taxon>Chaetothyriomycetidae</taxon>
        <taxon>Chaetothyriales</taxon>
        <taxon>Cyphellophoraceae</taxon>
        <taxon>Cyphellophora</taxon>
    </lineage>
</organism>
<dbReference type="Proteomes" id="UP000038010">
    <property type="component" value="Unassembled WGS sequence"/>
</dbReference>
<dbReference type="VEuPathDB" id="FungiDB:AB675_4617"/>
<dbReference type="EMBL" id="LFJN01000016">
    <property type="protein sequence ID" value="KPI38947.1"/>
    <property type="molecule type" value="Genomic_DNA"/>
</dbReference>
<keyword evidence="2" id="KW-1185">Reference proteome</keyword>
<gene>
    <name evidence="1" type="ORF">AB675_4617</name>
</gene>